<dbReference type="eggNOG" id="COG2137">
    <property type="taxonomic scope" value="Bacteria"/>
</dbReference>
<comment type="caution">
    <text evidence="9">The sequence shown here is derived from an EMBL/GenBank/DDBJ whole genome shotgun (WGS) entry which is preliminary data.</text>
</comment>
<feature type="domain" description="RecX third three-helical" evidence="7">
    <location>
        <begin position="217"/>
        <end position="263"/>
    </location>
</feature>
<accession>N4WRC1</accession>
<evidence type="ECO:0000256" key="5">
    <source>
        <dbReference type="HAMAP-Rule" id="MF_01114"/>
    </source>
</evidence>
<evidence type="ECO:0000313" key="9">
    <source>
        <dbReference type="EMBL" id="ENH95761.1"/>
    </source>
</evidence>
<dbReference type="Pfam" id="PF21982">
    <property type="entry name" value="RecX_HTH1"/>
    <property type="match status" value="1"/>
</dbReference>
<protein>
    <recommendedName>
        <fullName evidence="3 5">Regulatory protein RecX</fullName>
    </recommendedName>
</protein>
<evidence type="ECO:0000259" key="7">
    <source>
        <dbReference type="Pfam" id="PF21981"/>
    </source>
</evidence>
<reference evidence="9 10" key="1">
    <citation type="submission" date="2013-03" db="EMBL/GenBank/DDBJ databases">
        <title>Draft genome sequence of Gracibacillus halophilus YIM-C55.5, a moderately halophilic and thermophilic organism from the Xiaochaidamu salt lake.</title>
        <authorList>
            <person name="Sugumar T."/>
            <person name="Polireddy D.R."/>
            <person name="Antony A."/>
            <person name="Madhava Y.R."/>
            <person name="Sivakumar N."/>
        </authorList>
    </citation>
    <scope>NUCLEOTIDE SEQUENCE [LARGE SCALE GENOMIC DNA]</scope>
    <source>
        <strain evidence="9 10">YIM-C55.5</strain>
    </source>
</reference>
<dbReference type="EMBL" id="APML01000076">
    <property type="protein sequence ID" value="ENH95761.1"/>
    <property type="molecule type" value="Genomic_DNA"/>
</dbReference>
<evidence type="ECO:0000313" key="10">
    <source>
        <dbReference type="Proteomes" id="UP000012283"/>
    </source>
</evidence>
<dbReference type="Gene3D" id="1.10.10.10">
    <property type="entry name" value="Winged helix-like DNA-binding domain superfamily/Winged helix DNA-binding domain"/>
    <property type="match status" value="4"/>
</dbReference>
<dbReference type="PATRIC" id="fig|1308866.3.peg.2900"/>
<dbReference type="GO" id="GO:0006282">
    <property type="term" value="P:regulation of DNA repair"/>
    <property type="evidence" value="ECO:0007669"/>
    <property type="project" value="UniProtKB-UniRule"/>
</dbReference>
<comment type="subcellular location">
    <subcellularLocation>
        <location evidence="1 5">Cytoplasm</location>
    </subcellularLocation>
</comment>
<dbReference type="InterPro" id="IPR053926">
    <property type="entry name" value="RecX_HTH_1st"/>
</dbReference>
<keyword evidence="10" id="KW-1185">Reference proteome</keyword>
<evidence type="ECO:0000256" key="1">
    <source>
        <dbReference type="ARBA" id="ARBA00004496"/>
    </source>
</evidence>
<dbReference type="InterPro" id="IPR053925">
    <property type="entry name" value="RecX_HTH_3rd"/>
</dbReference>
<evidence type="ECO:0000256" key="4">
    <source>
        <dbReference type="ARBA" id="ARBA00022490"/>
    </source>
</evidence>
<organism evidence="9 10">
    <name type="scientific">Gracilibacillus halophilus YIM-C55.5</name>
    <dbReference type="NCBI Taxonomy" id="1308866"/>
    <lineage>
        <taxon>Bacteria</taxon>
        <taxon>Bacillati</taxon>
        <taxon>Bacillota</taxon>
        <taxon>Bacilli</taxon>
        <taxon>Bacillales</taxon>
        <taxon>Bacillaceae</taxon>
        <taxon>Gracilibacillus</taxon>
    </lineage>
</organism>
<evidence type="ECO:0000259" key="6">
    <source>
        <dbReference type="Pfam" id="PF02631"/>
    </source>
</evidence>
<proteinExistence type="inferred from homology"/>
<name>N4WRC1_9BACI</name>
<dbReference type="PANTHER" id="PTHR33602">
    <property type="entry name" value="REGULATORY PROTEIN RECX FAMILY PROTEIN"/>
    <property type="match status" value="1"/>
</dbReference>
<dbReference type="Proteomes" id="UP000012283">
    <property type="component" value="Unassembled WGS sequence"/>
</dbReference>
<dbReference type="Pfam" id="PF21981">
    <property type="entry name" value="RecX_HTH3"/>
    <property type="match status" value="1"/>
</dbReference>
<evidence type="ECO:0000259" key="8">
    <source>
        <dbReference type="Pfam" id="PF21982"/>
    </source>
</evidence>
<dbReference type="PANTHER" id="PTHR33602:SF1">
    <property type="entry name" value="REGULATORY PROTEIN RECX FAMILY PROTEIN"/>
    <property type="match status" value="1"/>
</dbReference>
<comment type="function">
    <text evidence="5">Modulates RecA activity.</text>
</comment>
<dbReference type="InterPro" id="IPR003783">
    <property type="entry name" value="Regulatory_RecX"/>
</dbReference>
<keyword evidence="4 5" id="KW-0963">Cytoplasm</keyword>
<dbReference type="InterPro" id="IPR053924">
    <property type="entry name" value="RecX_HTH_2nd"/>
</dbReference>
<dbReference type="Pfam" id="PF02631">
    <property type="entry name" value="RecX_HTH2"/>
    <property type="match status" value="1"/>
</dbReference>
<dbReference type="InterPro" id="IPR036388">
    <property type="entry name" value="WH-like_DNA-bd_sf"/>
</dbReference>
<gene>
    <name evidence="5" type="primary">recX</name>
    <name evidence="9" type="ORF">J416_14397</name>
</gene>
<evidence type="ECO:0000256" key="3">
    <source>
        <dbReference type="ARBA" id="ARBA00018111"/>
    </source>
</evidence>
<dbReference type="GO" id="GO:0005737">
    <property type="term" value="C:cytoplasm"/>
    <property type="evidence" value="ECO:0007669"/>
    <property type="project" value="UniProtKB-SubCell"/>
</dbReference>
<dbReference type="OrthoDB" id="5421057at2"/>
<comment type="similarity">
    <text evidence="2 5">Belongs to the RecX family.</text>
</comment>
<feature type="domain" description="RecX first three-helical" evidence="8">
    <location>
        <begin position="67"/>
        <end position="105"/>
    </location>
</feature>
<dbReference type="HAMAP" id="MF_01114">
    <property type="entry name" value="RecX"/>
    <property type="match status" value="1"/>
</dbReference>
<dbReference type="AlphaFoldDB" id="N4WRC1"/>
<dbReference type="STRING" id="1308866.J416_14397"/>
<dbReference type="NCBIfam" id="NF010733">
    <property type="entry name" value="PRK14135.1"/>
    <property type="match status" value="1"/>
</dbReference>
<feature type="domain" description="RecX second three-helical" evidence="6">
    <location>
        <begin position="112"/>
        <end position="153"/>
    </location>
</feature>
<evidence type="ECO:0000256" key="2">
    <source>
        <dbReference type="ARBA" id="ARBA00009695"/>
    </source>
</evidence>
<sequence length="279" mass="33083">MPEIAKISVQKKDKHRYNIFLKENGQDVYAFSVAEDLLIEHHLRKGLTISDELIEQLKEKDSFYKVYTLSLRYLSYRMRSEKEIIDYLHQKEVDIETIKAVVQRLKQEKWLDDLAFAESFVRTRLQMAVKGPLLIRKELADKGVSNESIEQALIQYPFEDQMEKIDKWLNKQNQMSSKKSYKQQLENLKQRLMQKGFTQDAIQEALQQHSFEKDPNEEYQAVVYQGEKLIQKYKRKAAGSQLRQKVTAALYRKGFSFDVIEPFLDEYLDESANEHDINW</sequence>